<name>A0A2U1JGC7_9FLAO</name>
<accession>A0A2U1JGC7</accession>
<dbReference type="Proteomes" id="UP000245449">
    <property type="component" value="Unassembled WGS sequence"/>
</dbReference>
<sequence length="656" mass="75680">MKMKQLFFGLLLSLPLLTYSQNIKKEVLFTIDDKPYYTDEFSRVYNKNLDLVKDESQKDLNQYLQLYVGYKLKINKANKLGLQNGEAYKNELNSYRTQLSKNYLTDSKVTKELVEEAYNRSLKEIKAAHILITVDENAAPADTLIAYNKIAAIRQKAINGEDFGKLAAENSQDPSAKENKGDLGYFSAFRMVYPFESAAYKTPKGKISNPFRTRFGYHILKVEDIRENRGEVTVEHIMLLNPKEDKPEENEKVKNTIQDIYKKIQQGESFEDLAKQFSDDKSSSTKGGLLNRFGSGQLSSEEFENVAFSLTKANPISAPFQSKFGWHIVKLIDKFSVKPLEEVKSELENKISKDDRSRLIVNSLNEKLRKKYTIKRDDKLYKALVKTVTNDFYEDKWEVPAITKPFDGKLFAINAKIITGTDFLNYIKAQQKTGNKLKPINKLVDNSYQNFVDDKLNSYYNENLESEFPDFAAVMEEYRDGLLLFDLMEKEIWEKSKTDTLGLKSFYNANKINYSWKKRVDVTIASSTNMDAIKKAQKMLKQNNTPEQIKEKLNTKEKVLVMTNTGVFEEGNEALPKNLKFELGVSEIIKEGEYYFVGKVNKVLPAGEKTLEECKGKAINDYQQFLEQKWVDDLKKEFTVKINQDVFENVKKQLQK</sequence>
<feature type="domain" description="PpiC" evidence="2">
    <location>
        <begin position="122"/>
        <end position="224"/>
    </location>
</feature>
<dbReference type="SUPFAM" id="SSF54534">
    <property type="entry name" value="FKBP-like"/>
    <property type="match status" value="2"/>
</dbReference>
<dbReference type="Pfam" id="PF13145">
    <property type="entry name" value="Rotamase_2"/>
    <property type="match status" value="1"/>
</dbReference>
<gene>
    <name evidence="3" type="ORF">DB895_12485</name>
</gene>
<evidence type="ECO:0000313" key="4">
    <source>
        <dbReference type="Proteomes" id="UP000245449"/>
    </source>
</evidence>
<keyword evidence="1" id="KW-0697">Rotamase</keyword>
<organism evidence="3 4">
    <name type="scientific">Flavobacterium psychrotolerans</name>
    <dbReference type="NCBI Taxonomy" id="2169410"/>
    <lineage>
        <taxon>Bacteria</taxon>
        <taxon>Pseudomonadati</taxon>
        <taxon>Bacteroidota</taxon>
        <taxon>Flavobacteriia</taxon>
        <taxon>Flavobacteriales</taxon>
        <taxon>Flavobacteriaceae</taxon>
        <taxon>Flavobacterium</taxon>
    </lineage>
</organism>
<keyword evidence="1 3" id="KW-0413">Isomerase</keyword>
<keyword evidence="4" id="KW-1185">Reference proteome</keyword>
<evidence type="ECO:0000256" key="1">
    <source>
        <dbReference type="PROSITE-ProRule" id="PRU00278"/>
    </source>
</evidence>
<dbReference type="GO" id="GO:0003755">
    <property type="term" value="F:peptidyl-prolyl cis-trans isomerase activity"/>
    <property type="evidence" value="ECO:0007669"/>
    <property type="project" value="UniProtKB-KW"/>
</dbReference>
<dbReference type="AlphaFoldDB" id="A0A2U1JGC7"/>
<dbReference type="OrthoDB" id="14196at2"/>
<evidence type="ECO:0000259" key="2">
    <source>
        <dbReference type="PROSITE" id="PS50198"/>
    </source>
</evidence>
<dbReference type="PROSITE" id="PS50198">
    <property type="entry name" value="PPIC_PPIASE_2"/>
    <property type="match status" value="2"/>
</dbReference>
<dbReference type="PANTHER" id="PTHR47245:SF2">
    <property type="entry name" value="PEPTIDYL-PROLYL CIS-TRANS ISOMERASE HP_0175-RELATED"/>
    <property type="match status" value="1"/>
</dbReference>
<dbReference type="EMBL" id="QCZI01000018">
    <property type="protein sequence ID" value="PWA04191.1"/>
    <property type="molecule type" value="Genomic_DNA"/>
</dbReference>
<evidence type="ECO:0000313" key="3">
    <source>
        <dbReference type="EMBL" id="PWA04191.1"/>
    </source>
</evidence>
<dbReference type="InterPro" id="IPR050245">
    <property type="entry name" value="PrsA_foldase"/>
</dbReference>
<dbReference type="InterPro" id="IPR046357">
    <property type="entry name" value="PPIase_dom_sf"/>
</dbReference>
<feature type="domain" description="PpiC" evidence="2">
    <location>
        <begin position="229"/>
        <end position="333"/>
    </location>
</feature>
<proteinExistence type="predicted"/>
<protein>
    <submittedName>
        <fullName evidence="3">Peptidylprolyl isomerase</fullName>
    </submittedName>
</protein>
<reference evidence="3 4" key="1">
    <citation type="submission" date="2018-04" db="EMBL/GenBank/DDBJ databases">
        <title>Flavobacterium sp. nov., isolated from glacier ice.</title>
        <authorList>
            <person name="Liu Q."/>
            <person name="Xin Y.-H."/>
        </authorList>
    </citation>
    <scope>NUCLEOTIDE SEQUENCE [LARGE SCALE GENOMIC DNA]</scope>
    <source>
        <strain evidence="3 4">RB1R5</strain>
    </source>
</reference>
<dbReference type="InterPro" id="IPR000297">
    <property type="entry name" value="PPIase_PpiC"/>
</dbReference>
<comment type="caution">
    <text evidence="3">The sequence shown here is derived from an EMBL/GenBank/DDBJ whole genome shotgun (WGS) entry which is preliminary data.</text>
</comment>
<dbReference type="Gene3D" id="3.10.50.40">
    <property type="match status" value="2"/>
</dbReference>
<dbReference type="PANTHER" id="PTHR47245">
    <property type="entry name" value="PEPTIDYLPROLYL ISOMERASE"/>
    <property type="match status" value="1"/>
</dbReference>
<dbReference type="Pfam" id="PF00639">
    <property type="entry name" value="Rotamase"/>
    <property type="match status" value="2"/>
</dbReference>